<dbReference type="Gene3D" id="1.10.260.40">
    <property type="entry name" value="lambda repressor-like DNA-binding domains"/>
    <property type="match status" value="1"/>
</dbReference>
<protein>
    <submittedName>
        <fullName evidence="2">Helix-turn-helix domain-containing protein</fullName>
    </submittedName>
</protein>
<dbReference type="GO" id="GO:0003677">
    <property type="term" value="F:DNA binding"/>
    <property type="evidence" value="ECO:0007669"/>
    <property type="project" value="InterPro"/>
</dbReference>
<evidence type="ECO:0000313" key="2">
    <source>
        <dbReference type="EMBL" id="MCR1822972.1"/>
    </source>
</evidence>
<comment type="caution">
    <text evidence="2">The sequence shown here is derived from an EMBL/GenBank/DDBJ whole genome shotgun (WGS) entry which is preliminary data.</text>
</comment>
<sequence>MNNLGQKLKEKREDMQLSRKELGERIDVSQYIIAQYEEETCDFSASILTKIMDELEMDFWEVCSDTGIILTPEEPSEFSKMLAKEAEKCARKIEINLHSSDAKYTLLRESSKEELIDYCIKLNNDLNVVGVIDEIFSHEEENMSPLENITRYLEEQEVKEKIYLDIRKAVLNTINLKLEEVERKYGKNKNKQISKSYNDNVIKLDFGSKDR</sequence>
<dbReference type="PROSITE" id="PS50943">
    <property type="entry name" value="HTH_CROC1"/>
    <property type="match status" value="1"/>
</dbReference>
<keyword evidence="3" id="KW-1185">Reference proteome</keyword>
<accession>A0A9X2MBW1</accession>
<dbReference type="EMBL" id="JANKBY010000094">
    <property type="protein sequence ID" value="MCR1822972.1"/>
    <property type="molecule type" value="Genomic_DNA"/>
</dbReference>
<dbReference type="InterPro" id="IPR010982">
    <property type="entry name" value="Lambda_DNA-bd_dom_sf"/>
</dbReference>
<evidence type="ECO:0000259" key="1">
    <source>
        <dbReference type="PROSITE" id="PS50943"/>
    </source>
</evidence>
<dbReference type="InterPro" id="IPR001387">
    <property type="entry name" value="Cro/C1-type_HTH"/>
</dbReference>
<dbReference type="SUPFAM" id="SSF47413">
    <property type="entry name" value="lambda repressor-like DNA-binding domains"/>
    <property type="match status" value="1"/>
</dbReference>
<dbReference type="Proteomes" id="UP001140817">
    <property type="component" value="Unassembled WGS sequence"/>
</dbReference>
<evidence type="ECO:0000313" key="3">
    <source>
        <dbReference type="Proteomes" id="UP001140817"/>
    </source>
</evidence>
<organism evidence="2 3">
    <name type="scientific">Terrisporobacter muris</name>
    <dbReference type="NCBI Taxonomy" id="2963284"/>
    <lineage>
        <taxon>Bacteria</taxon>
        <taxon>Bacillati</taxon>
        <taxon>Bacillota</taxon>
        <taxon>Clostridia</taxon>
        <taxon>Peptostreptococcales</taxon>
        <taxon>Peptostreptococcaceae</taxon>
        <taxon>Terrisporobacter</taxon>
    </lineage>
</organism>
<name>A0A9X2MBW1_9FIRM</name>
<proteinExistence type="predicted"/>
<feature type="domain" description="HTH cro/C1-type" evidence="1">
    <location>
        <begin position="8"/>
        <end position="62"/>
    </location>
</feature>
<dbReference type="SMART" id="SM00530">
    <property type="entry name" value="HTH_XRE"/>
    <property type="match status" value="1"/>
</dbReference>
<gene>
    <name evidence="2" type="ORF">NSA58_09255</name>
</gene>
<dbReference type="CDD" id="cd00093">
    <property type="entry name" value="HTH_XRE"/>
    <property type="match status" value="1"/>
</dbReference>
<reference evidence="2" key="1">
    <citation type="submission" date="2022-07" db="EMBL/GenBank/DDBJ databases">
        <title>Enhanced cultured diversity of the mouse gut microbiota enables custom-made synthetic communities.</title>
        <authorList>
            <person name="Afrizal A."/>
        </authorList>
    </citation>
    <scope>NUCLEOTIDE SEQUENCE</scope>
    <source>
        <strain evidence="2">DSM 29186</strain>
    </source>
</reference>
<dbReference type="RefSeq" id="WP_139045027.1">
    <property type="nucleotide sequence ID" value="NZ_JANKBY010000094.1"/>
</dbReference>
<dbReference type="AlphaFoldDB" id="A0A9X2MBW1"/>